<keyword evidence="2" id="KW-0443">Lipid metabolism</keyword>
<proteinExistence type="predicted"/>
<keyword evidence="1" id="KW-0677">Repeat</keyword>
<protein>
    <recommendedName>
        <fullName evidence="5">Phospholipase D</fullName>
    </recommendedName>
</protein>
<dbReference type="EMBL" id="JAVIJP010000028">
    <property type="protein sequence ID" value="KAL3634930.1"/>
    <property type="molecule type" value="Genomic_DNA"/>
</dbReference>
<evidence type="ECO:0008006" key="5">
    <source>
        <dbReference type="Google" id="ProtNLM"/>
    </source>
</evidence>
<evidence type="ECO:0000313" key="3">
    <source>
        <dbReference type="EMBL" id="KAL3634930.1"/>
    </source>
</evidence>
<organism evidence="3 4">
    <name type="scientific">Castilleja foliolosa</name>
    <dbReference type="NCBI Taxonomy" id="1961234"/>
    <lineage>
        <taxon>Eukaryota</taxon>
        <taxon>Viridiplantae</taxon>
        <taxon>Streptophyta</taxon>
        <taxon>Embryophyta</taxon>
        <taxon>Tracheophyta</taxon>
        <taxon>Spermatophyta</taxon>
        <taxon>Magnoliopsida</taxon>
        <taxon>eudicotyledons</taxon>
        <taxon>Gunneridae</taxon>
        <taxon>Pentapetalae</taxon>
        <taxon>asterids</taxon>
        <taxon>lamiids</taxon>
        <taxon>Lamiales</taxon>
        <taxon>Orobanchaceae</taxon>
        <taxon>Pedicularideae</taxon>
        <taxon>Castillejinae</taxon>
        <taxon>Castilleja</taxon>
    </lineage>
</organism>
<reference evidence="4" key="1">
    <citation type="journal article" date="2024" name="IScience">
        <title>Strigolactones Initiate the Formation of Haustorium-like Structures in Castilleja.</title>
        <authorList>
            <person name="Buerger M."/>
            <person name="Peterson D."/>
            <person name="Chory J."/>
        </authorList>
    </citation>
    <scope>NUCLEOTIDE SEQUENCE [LARGE SCALE GENOMIC DNA]</scope>
</reference>
<comment type="caution">
    <text evidence="3">The sequence shown here is derived from an EMBL/GenBank/DDBJ whole genome shotgun (WGS) entry which is preliminary data.</text>
</comment>
<dbReference type="PANTHER" id="PTHR18896">
    <property type="entry name" value="PHOSPHOLIPASE D"/>
    <property type="match status" value="1"/>
</dbReference>
<keyword evidence="4" id="KW-1185">Reference proteome</keyword>
<name>A0ABD3D1W6_9LAMI</name>
<dbReference type="Proteomes" id="UP001632038">
    <property type="component" value="Unassembled WGS sequence"/>
</dbReference>
<evidence type="ECO:0000256" key="1">
    <source>
        <dbReference type="ARBA" id="ARBA00022737"/>
    </source>
</evidence>
<evidence type="ECO:0000313" key="4">
    <source>
        <dbReference type="Proteomes" id="UP001632038"/>
    </source>
</evidence>
<sequence>MVRMHSEPIGIAEVPLNKIRLGEPIDEWFLVKSKDPNASIRLQIYFKSCSSNMIYRDGISDRYEMKVCYFPLRRGCEVTLYQDAHVGKEGTLPVVRLDGGRTFRNKQCWQDICSAIMEAKKSIYVMGWSVYVGTRLVREPTRKLPGGNELRLGDLLIRKANEGVKVVLLVWDDPTSLKVKQKVCGILILHIYTLTIRSVIVDTKDHSDNRKITAFLGDLDLTAGRYDTPEHRLYRDMETVFADDYKNPLLMGRVALRQPWHDLHCKIEGPGASDVLVNFEQRWLKDINSCKIRKLFKIIKGVPLELVDIENDPLIASPSAKFPSNHPEQWHVQIFRSIDSGSQEDDVDETEEQNKPVIDMSIQKAYVQAIRSAQHFIYIENQYFIGSSEIGIC</sequence>
<dbReference type="GO" id="GO:0006629">
    <property type="term" value="P:lipid metabolic process"/>
    <property type="evidence" value="ECO:0007669"/>
    <property type="project" value="UniProtKB-KW"/>
</dbReference>
<gene>
    <name evidence="3" type="ORF">CASFOL_021984</name>
</gene>
<accession>A0ABD3D1W6</accession>
<dbReference type="InterPro" id="IPR015679">
    <property type="entry name" value="PLipase_D_fam"/>
</dbReference>
<evidence type="ECO:0000256" key="2">
    <source>
        <dbReference type="ARBA" id="ARBA00023098"/>
    </source>
</evidence>
<dbReference type="SUPFAM" id="SSF56024">
    <property type="entry name" value="Phospholipase D/nuclease"/>
    <property type="match status" value="2"/>
</dbReference>
<dbReference type="Gene3D" id="3.30.870.10">
    <property type="entry name" value="Endonuclease Chain A"/>
    <property type="match status" value="2"/>
</dbReference>
<dbReference type="AlphaFoldDB" id="A0ABD3D1W6"/>
<dbReference type="PANTHER" id="PTHR18896:SF60">
    <property type="entry name" value="PHOSPHOLIPASE D"/>
    <property type="match status" value="1"/>
</dbReference>